<dbReference type="InterPro" id="IPR001060">
    <property type="entry name" value="FCH_dom"/>
</dbReference>
<evidence type="ECO:0000256" key="7">
    <source>
        <dbReference type="PROSITE-ProRule" id="PRU01077"/>
    </source>
</evidence>
<comment type="caution">
    <text evidence="11">The sequence shown here is derived from an EMBL/GenBank/DDBJ whole genome shotgun (WGS) entry which is preliminary data.</text>
</comment>
<accession>A0A1G4AZJ8</accession>
<dbReference type="FunFam" id="2.30.30.40:FF:000164">
    <property type="entry name" value="Cell division control protein"/>
    <property type="match status" value="1"/>
</dbReference>
<dbReference type="Gene3D" id="2.30.30.40">
    <property type="entry name" value="SH3 Domains"/>
    <property type="match status" value="1"/>
</dbReference>
<evidence type="ECO:0000256" key="5">
    <source>
        <dbReference type="ARBA" id="ARBA00023212"/>
    </source>
</evidence>
<feature type="compositionally biased region" description="Polar residues" evidence="8">
    <location>
        <begin position="786"/>
        <end position="803"/>
    </location>
</feature>
<evidence type="ECO:0000256" key="4">
    <source>
        <dbReference type="ARBA" id="ARBA00022553"/>
    </source>
</evidence>
<feature type="region of interest" description="Disordered" evidence="8">
    <location>
        <begin position="778"/>
        <end position="912"/>
    </location>
</feature>
<dbReference type="GO" id="GO:0106006">
    <property type="term" value="F:cytoskeletal protein-membrane anchor activity"/>
    <property type="evidence" value="ECO:0007669"/>
    <property type="project" value="UniProtKB-ARBA"/>
</dbReference>
<dbReference type="GO" id="GO:0005543">
    <property type="term" value="F:phospholipid binding"/>
    <property type="evidence" value="ECO:0007669"/>
    <property type="project" value="UniProtKB-ARBA"/>
</dbReference>
<keyword evidence="2 6" id="KW-0728">SH3 domain</keyword>
<evidence type="ECO:0000259" key="10">
    <source>
        <dbReference type="PROSITE" id="PS51741"/>
    </source>
</evidence>
<dbReference type="AlphaFoldDB" id="A0A1G4AZJ8"/>
<evidence type="ECO:0000256" key="1">
    <source>
        <dbReference type="ARBA" id="ARBA00004245"/>
    </source>
</evidence>
<dbReference type="InterPro" id="IPR001452">
    <property type="entry name" value="SH3_domain"/>
</dbReference>
<dbReference type="Pfam" id="PF00018">
    <property type="entry name" value="SH3_1"/>
    <property type="match status" value="1"/>
</dbReference>
<dbReference type="SUPFAM" id="SSF50044">
    <property type="entry name" value="SH3-domain"/>
    <property type="match status" value="1"/>
</dbReference>
<feature type="compositionally biased region" description="Polar residues" evidence="8">
    <location>
        <begin position="613"/>
        <end position="640"/>
    </location>
</feature>
<feature type="compositionally biased region" description="Low complexity" evidence="8">
    <location>
        <begin position="822"/>
        <end position="838"/>
    </location>
</feature>
<evidence type="ECO:0008006" key="13">
    <source>
        <dbReference type="Google" id="ProtNLM"/>
    </source>
</evidence>
<dbReference type="CDD" id="cd07651">
    <property type="entry name" value="F-BAR_PombeCdc15_like"/>
    <property type="match status" value="1"/>
</dbReference>
<evidence type="ECO:0000256" key="6">
    <source>
        <dbReference type="PROSITE-ProRule" id="PRU00192"/>
    </source>
</evidence>
<dbReference type="RefSeq" id="XP_022471708.1">
    <property type="nucleotide sequence ID" value="XM_022621808.1"/>
</dbReference>
<dbReference type="SUPFAM" id="SSF103657">
    <property type="entry name" value="BAR/IMD domain-like"/>
    <property type="match status" value="1"/>
</dbReference>
<dbReference type="FunFam" id="1.20.1270.60:FF:000045">
    <property type="entry name" value="Cell division control protein"/>
    <property type="match status" value="1"/>
</dbReference>
<evidence type="ECO:0000256" key="3">
    <source>
        <dbReference type="ARBA" id="ARBA00022490"/>
    </source>
</evidence>
<evidence type="ECO:0000313" key="11">
    <source>
        <dbReference type="EMBL" id="OHE94546.1"/>
    </source>
</evidence>
<comment type="subcellular location">
    <subcellularLocation>
        <location evidence="1">Cytoplasm</location>
        <location evidence="1">Cytoskeleton</location>
    </subcellularLocation>
</comment>
<organism evidence="11 12">
    <name type="scientific">Colletotrichum orchidophilum</name>
    <dbReference type="NCBI Taxonomy" id="1209926"/>
    <lineage>
        <taxon>Eukaryota</taxon>
        <taxon>Fungi</taxon>
        <taxon>Dikarya</taxon>
        <taxon>Ascomycota</taxon>
        <taxon>Pezizomycotina</taxon>
        <taxon>Sordariomycetes</taxon>
        <taxon>Hypocreomycetidae</taxon>
        <taxon>Glomerellales</taxon>
        <taxon>Glomerellaceae</taxon>
        <taxon>Colletotrichum</taxon>
    </lineage>
</organism>
<sequence>SYSHLARNIRISQPPYLSLIFSILNDITVLVGRMLTSTADGPSVALSFANNFWGKEDAGVGPLLDRMLAAKQTCDELKGFYNGKPYGLIRGGTKLISSTARASIEDEYSRKLLSLCRKSLGSHEIGSLKISLDTVRGEVESMAKQHQSIAAQMKTELEEPLAAFAGGMKERRKIVQNGIEKILKTKIQQTQHVNKTRDRFEQECLKIKGYLAQGHMVMGQEERKNKAKLEKTQISVATSNTEYEIAVKALEDTTSRWNREWKAAADKFQDLEEERLDFTKSSLWTFANISSTVCVSDDASCEKIRLSLETMDVETDIIGFIKEQGTGQEIPDPPKYINFCRGDVNDTQSETSDDDNYSVAQFPRSINPAFRSSSPQPSTYESHHDPNSSLAQDLGHKDPPSAPPRSAIVPDARRQDGSPSTSRHVVHEMIPKDPSSSPRGFTSDLGHKDASPSSRSYLQDAGRREILPSNAREAPFTTQRPSEKLRQAASVAPSPIQQQQQPSRPSLDMGQRGSFASVPHDPYPVDGMTMLCRTGPPSERSSHPPSARPSSRDSLSDYSNPTSLSSQEPTSGKVSPIKQEPVSMASVSDKQVLKKRSGIFQNHSPFRRKSTKESSGPPTNRNTWHPVTSQTSPSRKPQLQRQEKGDLLGDRSTLSPEPIDANASLALNIGQNVFSVTTPDLEKRKGSSVLAAQPETDPIALALAELKGVGVGKQSSVRVSADRYHGIATPTPGSQPFSRSVPTVVGNSAAAGGLRGTPPPYDQQVVQRLGVPPQAVTAKAMKETSAKFTDQTRSMFSPTNRPGSSYGGAPSSRPMTRGSDVPRAASPAPLRSASPRMAPIEDMRSGYRSAPRNVSPKLGSGEDTRGRYRSASPNPQGSLGRGASQMSNPPRRGSEQPYYQQKSPSTMSRVASPAPYLEKMRPGSSHVANDMAVQLAPVGDENYGSVRGRGGTRPGTSSSNRAMGLYEGGGPPGQGESRQRSKSVADPSRQYTRDGRPILHFARALYVYQAAIPEELGFSKGDLLAVLRHQDDGWWEAEIHGSNGRMGLVPSNYLQPC</sequence>
<dbReference type="InterPro" id="IPR031160">
    <property type="entry name" value="F_BAR_dom"/>
</dbReference>
<dbReference type="GeneID" id="34563318"/>
<dbReference type="GO" id="GO:1903475">
    <property type="term" value="P:mitotic actomyosin contractile ring assembly"/>
    <property type="evidence" value="ECO:0007669"/>
    <property type="project" value="UniProtKB-ARBA"/>
</dbReference>
<dbReference type="Proteomes" id="UP000176998">
    <property type="component" value="Unassembled WGS sequence"/>
</dbReference>
<evidence type="ECO:0000256" key="8">
    <source>
        <dbReference type="SAM" id="MobiDB-lite"/>
    </source>
</evidence>
<dbReference type="GO" id="GO:0009898">
    <property type="term" value="C:cytoplasmic side of plasma membrane"/>
    <property type="evidence" value="ECO:0007669"/>
    <property type="project" value="TreeGrafter"/>
</dbReference>
<feature type="region of interest" description="Disordered" evidence="8">
    <location>
        <begin position="939"/>
        <end position="992"/>
    </location>
</feature>
<feature type="compositionally biased region" description="Polar residues" evidence="8">
    <location>
        <begin position="370"/>
        <end position="380"/>
    </location>
</feature>
<evidence type="ECO:0000259" key="9">
    <source>
        <dbReference type="PROSITE" id="PS50002"/>
    </source>
</evidence>
<dbReference type="STRING" id="1209926.A0A1G4AZJ8"/>
<feature type="compositionally biased region" description="Polar residues" evidence="8">
    <location>
        <begin position="557"/>
        <end position="573"/>
    </location>
</feature>
<dbReference type="PANTHER" id="PTHR23065:SF7">
    <property type="entry name" value="NOSTRIN, ISOFORM H"/>
    <property type="match status" value="1"/>
</dbReference>
<dbReference type="PROSITE" id="PS51741">
    <property type="entry name" value="F_BAR"/>
    <property type="match status" value="1"/>
</dbReference>
<evidence type="ECO:0000256" key="2">
    <source>
        <dbReference type="ARBA" id="ARBA00022443"/>
    </source>
</evidence>
<keyword evidence="3" id="KW-0963">Cytoplasm</keyword>
<name>A0A1G4AZJ8_9PEZI</name>
<dbReference type="InterPro" id="IPR027267">
    <property type="entry name" value="AH/BAR_dom_sf"/>
</dbReference>
<feature type="compositionally biased region" description="Low complexity" evidence="8">
    <location>
        <begin position="487"/>
        <end position="506"/>
    </location>
</feature>
<dbReference type="CDD" id="cd00174">
    <property type="entry name" value="SH3"/>
    <property type="match status" value="1"/>
</dbReference>
<dbReference type="PANTHER" id="PTHR23065">
    <property type="entry name" value="PROLINE-SERINE-THREONINE PHOSPHATASE INTERACTING PROTEIN 1"/>
    <property type="match status" value="1"/>
</dbReference>
<feature type="domain" description="F-BAR" evidence="10">
    <location>
        <begin position="46"/>
        <end position="316"/>
    </location>
</feature>
<feature type="compositionally biased region" description="Polar residues" evidence="8">
    <location>
        <begin position="897"/>
        <end position="909"/>
    </location>
</feature>
<dbReference type="Gene3D" id="1.20.1270.60">
    <property type="entry name" value="Arfaptin homology (AH) domain/BAR domain"/>
    <property type="match status" value="1"/>
</dbReference>
<dbReference type="OrthoDB" id="27823at2759"/>
<keyword evidence="4" id="KW-0597">Phosphoprotein</keyword>
<feature type="compositionally biased region" description="Low complexity" evidence="8">
    <location>
        <begin position="536"/>
        <end position="549"/>
    </location>
</feature>
<evidence type="ECO:0000313" key="12">
    <source>
        <dbReference type="Proteomes" id="UP000176998"/>
    </source>
</evidence>
<dbReference type="EMBL" id="MJBS01000098">
    <property type="protein sequence ID" value="OHE94546.1"/>
    <property type="molecule type" value="Genomic_DNA"/>
</dbReference>
<proteinExistence type="predicted"/>
<feature type="domain" description="SH3" evidence="9">
    <location>
        <begin position="997"/>
        <end position="1057"/>
    </location>
</feature>
<reference evidence="11 12" key="1">
    <citation type="submission" date="2016-09" db="EMBL/GenBank/DDBJ databases">
        <authorList>
            <person name="Capua I."/>
            <person name="De Benedictis P."/>
            <person name="Joannis T."/>
            <person name="Lombin L.H."/>
            <person name="Cattoli G."/>
        </authorList>
    </citation>
    <scope>NUCLEOTIDE SEQUENCE [LARGE SCALE GENOMIC DNA]</scope>
    <source>
        <strain evidence="11 12">IMI 309357</strain>
    </source>
</reference>
<keyword evidence="12" id="KW-1185">Reference proteome</keyword>
<dbReference type="InterPro" id="IPR036028">
    <property type="entry name" value="SH3-like_dom_sf"/>
</dbReference>
<dbReference type="PRINTS" id="PR00452">
    <property type="entry name" value="SH3DOMAIN"/>
</dbReference>
<feature type="region of interest" description="Disordered" evidence="8">
    <location>
        <begin position="341"/>
        <end position="657"/>
    </location>
</feature>
<protein>
    <recommendedName>
        <fullName evidence="13">SH3 domain-containing protein</fullName>
    </recommendedName>
</protein>
<dbReference type="GO" id="GO:0120104">
    <property type="term" value="C:mitotic actomyosin contractile ring, proximal layer"/>
    <property type="evidence" value="ECO:0007669"/>
    <property type="project" value="UniProtKB-ARBA"/>
</dbReference>
<dbReference type="PROSITE" id="PS50002">
    <property type="entry name" value="SH3"/>
    <property type="match status" value="1"/>
</dbReference>
<dbReference type="SMART" id="SM00055">
    <property type="entry name" value="FCH"/>
    <property type="match status" value="1"/>
</dbReference>
<gene>
    <name evidence="11" type="ORF">CORC01_10179</name>
</gene>
<keyword evidence="5" id="KW-0206">Cytoskeleton</keyword>
<dbReference type="Pfam" id="PF00611">
    <property type="entry name" value="FCH"/>
    <property type="match status" value="1"/>
</dbReference>
<dbReference type="SMART" id="SM00326">
    <property type="entry name" value="SH3"/>
    <property type="match status" value="1"/>
</dbReference>
<keyword evidence="7" id="KW-0175">Coiled coil</keyword>
<feature type="non-terminal residue" evidence="11">
    <location>
        <position position="1"/>
    </location>
</feature>